<proteinExistence type="inferred from homology"/>
<accession>A0A9W8G4U9</accession>
<comment type="caution">
    <text evidence="7">The sequence shown here is derived from an EMBL/GenBank/DDBJ whole genome shotgun (WGS) entry which is preliminary data.</text>
</comment>
<reference evidence="7" key="1">
    <citation type="submission" date="2022-07" db="EMBL/GenBank/DDBJ databases">
        <title>Phylogenomic reconstructions and comparative analyses of Kickxellomycotina fungi.</title>
        <authorList>
            <person name="Reynolds N.K."/>
            <person name="Stajich J.E."/>
            <person name="Barry K."/>
            <person name="Grigoriev I.V."/>
            <person name="Crous P."/>
            <person name="Smith M.E."/>
        </authorList>
    </citation>
    <scope>NUCLEOTIDE SEQUENCE</scope>
    <source>
        <strain evidence="7">NRRL 3115</strain>
    </source>
</reference>
<evidence type="ECO:0000256" key="1">
    <source>
        <dbReference type="ARBA" id="ARBA00004245"/>
    </source>
</evidence>
<dbReference type="AlphaFoldDB" id="A0A9W8G4U9"/>
<gene>
    <name evidence="7" type="ORF">GGI25_004875</name>
</gene>
<dbReference type="SMART" id="SM00392">
    <property type="entry name" value="PROF"/>
    <property type="match status" value="1"/>
</dbReference>
<evidence type="ECO:0000313" key="8">
    <source>
        <dbReference type="Proteomes" id="UP001151518"/>
    </source>
</evidence>
<dbReference type="PANTHER" id="PTHR11604">
    <property type="entry name" value="PROFILIN"/>
    <property type="match status" value="1"/>
</dbReference>
<comment type="subcellular location">
    <subcellularLocation>
        <location evidence="1">Cytoplasm</location>
        <location evidence="1">Cytoskeleton</location>
    </subcellularLocation>
</comment>
<protein>
    <recommendedName>
        <fullName evidence="6">Profilin</fullName>
    </recommendedName>
</protein>
<dbReference type="GO" id="GO:0005856">
    <property type="term" value="C:cytoskeleton"/>
    <property type="evidence" value="ECO:0007669"/>
    <property type="project" value="UniProtKB-SubCell"/>
</dbReference>
<keyword evidence="3" id="KW-0963">Cytoplasm</keyword>
<evidence type="ECO:0000313" key="7">
    <source>
        <dbReference type="EMBL" id="KAJ2673060.1"/>
    </source>
</evidence>
<dbReference type="Pfam" id="PF00235">
    <property type="entry name" value="Profilin"/>
    <property type="match status" value="1"/>
</dbReference>
<organism evidence="7 8">
    <name type="scientific">Coemansia spiralis</name>
    <dbReference type="NCBI Taxonomy" id="417178"/>
    <lineage>
        <taxon>Eukaryota</taxon>
        <taxon>Fungi</taxon>
        <taxon>Fungi incertae sedis</taxon>
        <taxon>Zoopagomycota</taxon>
        <taxon>Kickxellomycotina</taxon>
        <taxon>Kickxellomycetes</taxon>
        <taxon>Kickxellales</taxon>
        <taxon>Kickxellaceae</taxon>
        <taxon>Coemansia</taxon>
    </lineage>
</organism>
<dbReference type="PANTHER" id="PTHR11604:SF0">
    <property type="entry name" value="PROFILIN"/>
    <property type="match status" value="1"/>
</dbReference>
<dbReference type="Proteomes" id="UP001151518">
    <property type="component" value="Unassembled WGS sequence"/>
</dbReference>
<evidence type="ECO:0000256" key="6">
    <source>
        <dbReference type="RuleBase" id="RU003909"/>
    </source>
</evidence>
<evidence type="ECO:0000256" key="5">
    <source>
        <dbReference type="ARBA" id="ARBA00023212"/>
    </source>
</evidence>
<dbReference type="InterPro" id="IPR036140">
    <property type="entry name" value="PFN_sf"/>
</dbReference>
<dbReference type="Gene3D" id="3.30.450.30">
    <property type="entry name" value="Dynein light chain 2a, cytoplasmic"/>
    <property type="match status" value="1"/>
</dbReference>
<keyword evidence="4 6" id="KW-0009">Actin-binding</keyword>
<dbReference type="InterPro" id="IPR048278">
    <property type="entry name" value="PFN"/>
</dbReference>
<evidence type="ECO:0000256" key="3">
    <source>
        <dbReference type="ARBA" id="ARBA00022490"/>
    </source>
</evidence>
<keyword evidence="5" id="KW-0206">Cytoskeleton</keyword>
<evidence type="ECO:0000256" key="4">
    <source>
        <dbReference type="ARBA" id="ARBA00023203"/>
    </source>
</evidence>
<dbReference type="GO" id="GO:0005938">
    <property type="term" value="C:cell cortex"/>
    <property type="evidence" value="ECO:0007669"/>
    <property type="project" value="TreeGrafter"/>
</dbReference>
<comment type="similarity">
    <text evidence="2 6">Belongs to the profilin family.</text>
</comment>
<dbReference type="OrthoDB" id="421374at2759"/>
<dbReference type="SUPFAM" id="SSF55770">
    <property type="entry name" value="Profilin (actin-binding protein)"/>
    <property type="match status" value="1"/>
</dbReference>
<dbReference type="GO" id="GO:0003785">
    <property type="term" value="F:actin monomer binding"/>
    <property type="evidence" value="ECO:0007669"/>
    <property type="project" value="TreeGrafter"/>
</dbReference>
<evidence type="ECO:0000256" key="2">
    <source>
        <dbReference type="ARBA" id="ARBA00010058"/>
    </source>
</evidence>
<dbReference type="InterPro" id="IPR005455">
    <property type="entry name" value="PFN_euk"/>
</dbReference>
<dbReference type="EMBL" id="JANBTW010000073">
    <property type="protein sequence ID" value="KAJ2673060.1"/>
    <property type="molecule type" value="Genomic_DNA"/>
</dbReference>
<sequence>MAAAWDAYVDAYVGPKTMQSGAIFGVDGGVWANPSNLEYDQGKLVEILTTGFAKKDSPIAGTTITFNKKKYLILNADEEFIHGKGLGVPGGIMLYKTTMGACLVGIYTEDPNAVDGREAMYKMVKHLNNSPA</sequence>
<name>A0A9W8G4U9_9FUNG</name>